<dbReference type="RefSeq" id="WP_183399806.1">
    <property type="nucleotide sequence ID" value="NZ_JACIDS010000004.1"/>
</dbReference>
<evidence type="ECO:0000256" key="6">
    <source>
        <dbReference type="ARBA" id="ARBA00067087"/>
    </source>
</evidence>
<dbReference type="GO" id="GO:0000287">
    <property type="term" value="F:magnesium ion binding"/>
    <property type="evidence" value="ECO:0007669"/>
    <property type="project" value="TreeGrafter"/>
</dbReference>
<evidence type="ECO:0000256" key="7">
    <source>
        <dbReference type="ARBA" id="ARBA00074351"/>
    </source>
</evidence>
<dbReference type="NCBIfam" id="NF011968">
    <property type="entry name" value="PRK15440.1"/>
    <property type="match status" value="1"/>
</dbReference>
<dbReference type="InterPro" id="IPR013342">
    <property type="entry name" value="Mandelate_racemase_C"/>
</dbReference>
<accession>A0A840ARN8</accession>
<dbReference type="InterPro" id="IPR013341">
    <property type="entry name" value="Mandelate_racemase_N_dom"/>
</dbReference>
<dbReference type="InterPro" id="IPR023444">
    <property type="entry name" value="L-Rhamnon_dehydrat"/>
</dbReference>
<comment type="cofactor">
    <cofactor evidence="1">
        <name>Mg(2+)</name>
        <dbReference type="ChEBI" id="CHEBI:18420"/>
    </cofactor>
</comment>
<protein>
    <recommendedName>
        <fullName evidence="7">L-rhamnonate dehydratase</fullName>
        <ecNumber evidence="6">4.2.1.90</ecNumber>
    </recommendedName>
</protein>
<dbReference type="GO" id="GO:0016052">
    <property type="term" value="P:carbohydrate catabolic process"/>
    <property type="evidence" value="ECO:0007669"/>
    <property type="project" value="TreeGrafter"/>
</dbReference>
<dbReference type="GO" id="GO:0050032">
    <property type="term" value="F:L-rhamnonate dehydratase activity"/>
    <property type="evidence" value="ECO:0007669"/>
    <property type="project" value="UniProtKB-EC"/>
</dbReference>
<dbReference type="Proteomes" id="UP000553963">
    <property type="component" value="Unassembled WGS sequence"/>
</dbReference>
<dbReference type="Gene3D" id="3.30.390.10">
    <property type="entry name" value="Enolase-like, N-terminal domain"/>
    <property type="match status" value="1"/>
</dbReference>
<dbReference type="Pfam" id="PF13378">
    <property type="entry name" value="MR_MLE_C"/>
    <property type="match status" value="1"/>
</dbReference>
<feature type="domain" description="Mandelate racemase/muconate lactonizing enzyme C-terminal" evidence="8">
    <location>
        <begin position="168"/>
        <end position="264"/>
    </location>
</feature>
<evidence type="ECO:0000259" key="8">
    <source>
        <dbReference type="SMART" id="SM00922"/>
    </source>
</evidence>
<dbReference type="SFLD" id="SFLDF00006">
    <property type="entry name" value="rhamnonate_dehydratase"/>
    <property type="match status" value="1"/>
</dbReference>
<keyword evidence="10" id="KW-1185">Reference proteome</keyword>
<dbReference type="InterPro" id="IPR029017">
    <property type="entry name" value="Enolase-like_N"/>
</dbReference>
<keyword evidence="2" id="KW-0479">Metal-binding</keyword>
<name>A0A840ARN8_9HYPH</name>
<comment type="subunit">
    <text evidence="5">Homooctamer; tetramer of dimers.</text>
</comment>
<dbReference type="SFLD" id="SFLDS00001">
    <property type="entry name" value="Enolase"/>
    <property type="match status" value="1"/>
</dbReference>
<evidence type="ECO:0000256" key="2">
    <source>
        <dbReference type="ARBA" id="ARBA00022723"/>
    </source>
</evidence>
<evidence type="ECO:0000256" key="5">
    <source>
        <dbReference type="ARBA" id="ARBA00063011"/>
    </source>
</evidence>
<evidence type="ECO:0000256" key="1">
    <source>
        <dbReference type="ARBA" id="ARBA00001946"/>
    </source>
</evidence>
<dbReference type="InterPro" id="IPR029065">
    <property type="entry name" value="Enolase_C-like"/>
</dbReference>
<comment type="similarity">
    <text evidence="4">Belongs to the mandelate racemase/muconate lactonizing enzyme family. RhamD subfamily.</text>
</comment>
<dbReference type="InterPro" id="IPR036849">
    <property type="entry name" value="Enolase-like_C_sf"/>
</dbReference>
<dbReference type="SUPFAM" id="SSF54826">
    <property type="entry name" value="Enolase N-terminal domain-like"/>
    <property type="match status" value="1"/>
</dbReference>
<evidence type="ECO:0000313" key="9">
    <source>
        <dbReference type="EMBL" id="MBB3932144.1"/>
    </source>
</evidence>
<dbReference type="PANTHER" id="PTHR13794:SF58">
    <property type="entry name" value="MITOCHONDRIAL ENOLASE SUPERFAMILY MEMBER 1"/>
    <property type="match status" value="1"/>
</dbReference>
<evidence type="ECO:0000313" key="10">
    <source>
        <dbReference type="Proteomes" id="UP000553963"/>
    </source>
</evidence>
<dbReference type="EC" id="4.2.1.90" evidence="6"/>
<dbReference type="Pfam" id="PF02746">
    <property type="entry name" value="MR_MLE_N"/>
    <property type="match status" value="1"/>
</dbReference>
<reference evidence="9 10" key="1">
    <citation type="submission" date="2020-08" db="EMBL/GenBank/DDBJ databases">
        <title>Genomic Encyclopedia of Type Strains, Phase IV (KMG-IV): sequencing the most valuable type-strain genomes for metagenomic binning, comparative biology and taxonomic classification.</title>
        <authorList>
            <person name="Goeker M."/>
        </authorList>
    </citation>
    <scope>NUCLEOTIDE SEQUENCE [LARGE SCALE GENOMIC DNA]</scope>
    <source>
        <strain evidence="9 10">DSM 25966</strain>
    </source>
</reference>
<dbReference type="PANTHER" id="PTHR13794">
    <property type="entry name" value="ENOLASE SUPERFAMILY, MANDELATE RACEMASE"/>
    <property type="match status" value="1"/>
</dbReference>
<gene>
    <name evidence="9" type="ORF">GGR25_003202</name>
</gene>
<dbReference type="AlphaFoldDB" id="A0A840ARN8"/>
<dbReference type="SMART" id="SM00922">
    <property type="entry name" value="MR_MLE"/>
    <property type="match status" value="1"/>
</dbReference>
<comment type="caution">
    <text evidence="9">The sequence shown here is derived from an EMBL/GenBank/DDBJ whole genome shotgun (WGS) entry which is preliminary data.</text>
</comment>
<dbReference type="EMBL" id="JACIDS010000004">
    <property type="protein sequence ID" value="MBB3932144.1"/>
    <property type="molecule type" value="Genomic_DNA"/>
</dbReference>
<dbReference type="SFLD" id="SFLDG00179">
    <property type="entry name" value="mandelate_racemase"/>
    <property type="match status" value="1"/>
</dbReference>
<dbReference type="InterPro" id="IPR046945">
    <property type="entry name" value="RHMD-like"/>
</dbReference>
<proteinExistence type="inferred from homology"/>
<keyword evidence="3" id="KW-0460">Magnesium</keyword>
<evidence type="ECO:0000256" key="3">
    <source>
        <dbReference type="ARBA" id="ARBA00022842"/>
    </source>
</evidence>
<evidence type="ECO:0000256" key="4">
    <source>
        <dbReference type="ARBA" id="ARBA00061339"/>
    </source>
</evidence>
<dbReference type="Gene3D" id="3.20.20.120">
    <property type="entry name" value="Enolase-like C-terminal domain"/>
    <property type="match status" value="1"/>
</dbReference>
<dbReference type="SUPFAM" id="SSF51604">
    <property type="entry name" value="Enolase C-terminal domain-like"/>
    <property type="match status" value="1"/>
</dbReference>
<sequence>MRRDRIVDVRAYTIDAQGAGGDYHAREKGHWLIDTLISNPMSGYAEYKASRTSWGIAVLGSILVEIETEGGVVGVATGLGGPPACFMIEKHFRRFLVGSDIHDINRMWDQMYRASMPYGRKGITLAAISVVDLALWDALGHVRDEPVYAMIGGKAREQLSLYCTGPRPDIAKEMGFWGGKVPLPHGPSDGKAGLRANYEFLAHHRQRIGPDFPLMVDCYMSLDVGYAVDLAEALRPLAIHWIEEPLHPDDVEGHRILKQRVPWMKWTTGEHEYSRYGFRQLIEGRAIDILQPDVMWMGGLTEALRVSAMAAAYDIPVVPHASGAYSYHFVISQPHIPFCEYVNMSPYGEEVLPVFGGLFDGDDVPENGRIGVSDRPGFGLTLRRETITLTRPFAEG</sequence>
<dbReference type="FunFam" id="3.20.20.120:FF:000005">
    <property type="entry name" value="Putative L-rhamnonate dehydratase"/>
    <property type="match status" value="1"/>
</dbReference>
<organism evidence="9 10">
    <name type="scientific">Kaistia hirudinis</name>
    <dbReference type="NCBI Taxonomy" id="1293440"/>
    <lineage>
        <taxon>Bacteria</taxon>
        <taxon>Pseudomonadati</taxon>
        <taxon>Pseudomonadota</taxon>
        <taxon>Alphaproteobacteria</taxon>
        <taxon>Hyphomicrobiales</taxon>
        <taxon>Kaistiaceae</taxon>
        <taxon>Kaistia</taxon>
    </lineage>
</organism>